<protein>
    <submittedName>
        <fullName evidence="4">Ankyrin repeat and SOCS box protein 3-like</fullName>
    </submittedName>
</protein>
<dbReference type="PANTHER" id="PTHR24126">
    <property type="entry name" value="ANKYRIN REPEAT, PH AND SEC7 DOMAIN CONTAINING PROTEIN SECG-RELATED"/>
    <property type="match status" value="1"/>
</dbReference>
<name>A0A6F9D7G8_9ASCI</name>
<evidence type="ECO:0000313" key="4">
    <source>
        <dbReference type="EMBL" id="CAB3223380.1"/>
    </source>
</evidence>
<evidence type="ECO:0000256" key="2">
    <source>
        <dbReference type="ARBA" id="ARBA00023043"/>
    </source>
</evidence>
<dbReference type="PROSITE" id="PS50088">
    <property type="entry name" value="ANK_REPEAT"/>
    <property type="match status" value="3"/>
</dbReference>
<dbReference type="InterPro" id="IPR036770">
    <property type="entry name" value="Ankyrin_rpt-contain_sf"/>
</dbReference>
<dbReference type="AlphaFoldDB" id="A0A6F9D7G8"/>
<dbReference type="PANTHER" id="PTHR24126:SF14">
    <property type="entry name" value="ANK_REP_REGION DOMAIN-CONTAINING PROTEIN"/>
    <property type="match status" value="1"/>
</dbReference>
<evidence type="ECO:0000256" key="1">
    <source>
        <dbReference type="ARBA" id="ARBA00022737"/>
    </source>
</evidence>
<dbReference type="InterPro" id="IPR002110">
    <property type="entry name" value="Ankyrin_rpt"/>
</dbReference>
<keyword evidence="1" id="KW-0677">Repeat</keyword>
<dbReference type="Pfam" id="PF12796">
    <property type="entry name" value="Ank_2"/>
    <property type="match status" value="2"/>
</dbReference>
<dbReference type="SUPFAM" id="SSF48403">
    <property type="entry name" value="Ankyrin repeat"/>
    <property type="match status" value="1"/>
</dbReference>
<feature type="repeat" description="ANK" evidence="3">
    <location>
        <begin position="147"/>
        <end position="179"/>
    </location>
</feature>
<organism evidence="4">
    <name type="scientific">Phallusia mammillata</name>
    <dbReference type="NCBI Taxonomy" id="59560"/>
    <lineage>
        <taxon>Eukaryota</taxon>
        <taxon>Metazoa</taxon>
        <taxon>Chordata</taxon>
        <taxon>Tunicata</taxon>
        <taxon>Ascidiacea</taxon>
        <taxon>Phlebobranchia</taxon>
        <taxon>Ascidiidae</taxon>
        <taxon>Phallusia</taxon>
    </lineage>
</organism>
<dbReference type="SMART" id="SM00248">
    <property type="entry name" value="ANK"/>
    <property type="match status" value="7"/>
</dbReference>
<sequence>MDFTEAYDDTCSQVGFAARSGNIELLRSLLSSGKDYCVHDNRGWYPIHEAAEAGNVESITELLQVAANNDDNILDIWPVPFNKTTGTPLEIAVRNGHLAAVEVLLPLYRTAVADPSNILTEAVCYPSVLAVLIEAYPLSINTCSSLFSEPPLHRAVSCVQLESIKMLLENGADKEGSDIFGRKPLHMAASLVNSKSIDVLLKLLDAGCNINSCDKDGCTPLYIAAQSNLLESAELLLSNGADAHIPCVFLNDEQHKHFKVAPISAAAEKGFDKMLRLLINSTDCNLLGKDHITSPVLSAIIGEQPGCLEVLLKSGYLTSGLLPGSNENKMSKSFKYGDLVLENLLPWDFSSTNDHLCRVIALLLQHRVKFTSAFVQGPAFNVLISSETKTSYEVLQVMLVYGLVEFCFTKLPTSIQLASMFDENILTSSLPSVVQSKLAMFFSFVPNFHISFTSGYPYITLQDPTLQQLCCWKIRQLFQCNHRPIIQLNDLPIPKKVINQVLFRYKYS</sequence>
<dbReference type="EMBL" id="LR783098">
    <property type="protein sequence ID" value="CAB3223380.1"/>
    <property type="molecule type" value="mRNA"/>
</dbReference>
<keyword evidence="2 3" id="KW-0040">ANK repeat</keyword>
<feature type="repeat" description="ANK" evidence="3">
    <location>
        <begin position="180"/>
        <end position="215"/>
    </location>
</feature>
<feature type="repeat" description="ANK" evidence="3">
    <location>
        <begin position="216"/>
        <end position="242"/>
    </location>
</feature>
<accession>A0A6F9D7G8</accession>
<gene>
    <name evidence="4" type="primary">Asb3</name>
</gene>
<dbReference type="Gene3D" id="1.25.40.20">
    <property type="entry name" value="Ankyrin repeat-containing domain"/>
    <property type="match status" value="2"/>
</dbReference>
<reference evidence="4" key="1">
    <citation type="submission" date="2020-04" db="EMBL/GenBank/DDBJ databases">
        <authorList>
            <person name="Neveu A P."/>
        </authorList>
    </citation>
    <scope>NUCLEOTIDE SEQUENCE</scope>
    <source>
        <tissue evidence="4">Whole embryo</tissue>
    </source>
</reference>
<proteinExistence type="evidence at transcript level"/>
<evidence type="ECO:0000256" key="3">
    <source>
        <dbReference type="PROSITE-ProRule" id="PRU00023"/>
    </source>
</evidence>
<dbReference type="PROSITE" id="PS50297">
    <property type="entry name" value="ANK_REP_REGION"/>
    <property type="match status" value="2"/>
</dbReference>